<dbReference type="SUPFAM" id="SSF111369">
    <property type="entry name" value="HlyD-like secretion proteins"/>
    <property type="match status" value="1"/>
</dbReference>
<evidence type="ECO:0000313" key="6">
    <source>
        <dbReference type="Proteomes" id="UP000060699"/>
    </source>
</evidence>
<accession>A0A0U3L807</accession>
<dbReference type="InterPro" id="IPR058625">
    <property type="entry name" value="MdtA-like_BSH"/>
</dbReference>
<dbReference type="NCBIfam" id="TIGR01730">
    <property type="entry name" value="RND_mfp"/>
    <property type="match status" value="1"/>
</dbReference>
<name>A0A0U3L807_9BURK</name>
<dbReference type="Pfam" id="PF25954">
    <property type="entry name" value="Beta-barrel_RND_2"/>
    <property type="match status" value="1"/>
</dbReference>
<dbReference type="Gene3D" id="1.10.287.470">
    <property type="entry name" value="Helix hairpin bin"/>
    <property type="match status" value="1"/>
</dbReference>
<proteinExistence type="inferred from homology"/>
<dbReference type="PATRIC" id="fig|76731.3.peg.3048"/>
<feature type="domain" description="CzcB-like C-terminal circularly permuted SH3-like" evidence="4">
    <location>
        <begin position="298"/>
        <end position="350"/>
    </location>
</feature>
<dbReference type="Gene3D" id="2.40.30.170">
    <property type="match status" value="1"/>
</dbReference>
<feature type="domain" description="Multidrug resistance protein MdtA-like barrel-sandwich hybrid" evidence="2">
    <location>
        <begin position="70"/>
        <end position="212"/>
    </location>
</feature>
<dbReference type="Pfam" id="PF25917">
    <property type="entry name" value="BSH_RND"/>
    <property type="match status" value="1"/>
</dbReference>
<protein>
    <submittedName>
        <fullName evidence="5">Secretion protein HlyD</fullName>
    </submittedName>
</protein>
<dbReference type="AlphaFoldDB" id="A0A0U3L807"/>
<dbReference type="Gene3D" id="2.40.50.100">
    <property type="match status" value="1"/>
</dbReference>
<organism evidence="5 6">
    <name type="scientific">Roseateles depolymerans</name>
    <dbReference type="NCBI Taxonomy" id="76731"/>
    <lineage>
        <taxon>Bacteria</taxon>
        <taxon>Pseudomonadati</taxon>
        <taxon>Pseudomonadota</taxon>
        <taxon>Betaproteobacteria</taxon>
        <taxon>Burkholderiales</taxon>
        <taxon>Sphaerotilaceae</taxon>
        <taxon>Roseateles</taxon>
    </lineage>
</organism>
<comment type="similarity">
    <text evidence="1">Belongs to the membrane fusion protein (MFP) (TC 8.A.1) family.</text>
</comment>
<reference evidence="5 6" key="1">
    <citation type="submission" date="2015-12" db="EMBL/GenBank/DDBJ databases">
        <title>Complete genome of Roseateles depolymerans KCTC 42856.</title>
        <authorList>
            <person name="Kim K.M."/>
        </authorList>
    </citation>
    <scope>NUCLEOTIDE SEQUENCE [LARGE SCALE GENOMIC DNA]</scope>
    <source>
        <strain evidence="5 6">KCTC 42856</strain>
    </source>
</reference>
<gene>
    <name evidence="5" type="ORF">RD2015_2976</name>
</gene>
<dbReference type="OrthoDB" id="5502471at2"/>
<dbReference type="PANTHER" id="PTHR30469:SF15">
    <property type="entry name" value="HLYD FAMILY OF SECRETION PROTEINS"/>
    <property type="match status" value="1"/>
</dbReference>
<feature type="domain" description="CusB-like beta-barrel" evidence="3">
    <location>
        <begin position="227"/>
        <end position="288"/>
    </location>
</feature>
<dbReference type="STRING" id="76731.RD2015_2976"/>
<dbReference type="PANTHER" id="PTHR30469">
    <property type="entry name" value="MULTIDRUG RESISTANCE PROTEIN MDTA"/>
    <property type="match status" value="1"/>
</dbReference>
<evidence type="ECO:0000256" key="1">
    <source>
        <dbReference type="ARBA" id="ARBA00009477"/>
    </source>
</evidence>
<dbReference type="InterPro" id="IPR006143">
    <property type="entry name" value="RND_pump_MFP"/>
</dbReference>
<dbReference type="InterPro" id="IPR058649">
    <property type="entry name" value="CzcB_C"/>
</dbReference>
<dbReference type="EMBL" id="CP013729">
    <property type="protein sequence ID" value="ALV07438.1"/>
    <property type="molecule type" value="Genomic_DNA"/>
</dbReference>
<dbReference type="GO" id="GO:0015562">
    <property type="term" value="F:efflux transmembrane transporter activity"/>
    <property type="evidence" value="ECO:0007669"/>
    <property type="project" value="TreeGrafter"/>
</dbReference>
<dbReference type="Proteomes" id="UP000060699">
    <property type="component" value="Chromosome"/>
</dbReference>
<evidence type="ECO:0000259" key="2">
    <source>
        <dbReference type="Pfam" id="PF25917"/>
    </source>
</evidence>
<dbReference type="KEGG" id="rdp:RD2015_2976"/>
<evidence type="ECO:0000313" key="5">
    <source>
        <dbReference type="EMBL" id="ALV07438.1"/>
    </source>
</evidence>
<dbReference type="RefSeq" id="WP_058935549.1">
    <property type="nucleotide sequence ID" value="NZ_CP013729.1"/>
</dbReference>
<sequence length="383" mass="40520">MRKKVWLGGLALVILAGGAAVFAVSRQAEPAPKKEAAKPPLEFQASEVVRPMPASMPGVIEFSGPLVAPNTVVVRAKANGSLVNLSVGEGSRVKAGQSLGQLDLEELRHKVAERTAGVESARAQYEQYERQYKANQGLATQNFIAPTALDNSRSALETARAQMLSAQAQLATSQVLLTQAALLSPIDGIVSKRHVVPGEKVAAEQQVLTIVDLSRLELAGLVGTHEVSRLKPGMSVNLQVEGVDKPVEARIARIAPAAEPGTRSIGVTLTLDNPGERFRAGQYAVARVEMPDDKQRMTVPLTALGSVSGQEHVWVIDKGNLVRRIVTTGRRDPREGRVEVVAGLASDAQVLGARFDNLKEGQAATILPPKASVASASASANTQ</sequence>
<keyword evidence="6" id="KW-1185">Reference proteome</keyword>
<dbReference type="GO" id="GO:1990281">
    <property type="term" value="C:efflux pump complex"/>
    <property type="evidence" value="ECO:0007669"/>
    <property type="project" value="TreeGrafter"/>
</dbReference>
<evidence type="ECO:0000259" key="4">
    <source>
        <dbReference type="Pfam" id="PF25975"/>
    </source>
</evidence>
<dbReference type="Gene3D" id="2.40.420.20">
    <property type="match status" value="1"/>
</dbReference>
<dbReference type="Pfam" id="PF25975">
    <property type="entry name" value="CzcB_C"/>
    <property type="match status" value="1"/>
</dbReference>
<evidence type="ECO:0000259" key="3">
    <source>
        <dbReference type="Pfam" id="PF25954"/>
    </source>
</evidence>
<dbReference type="InterPro" id="IPR058792">
    <property type="entry name" value="Beta-barrel_RND_2"/>
</dbReference>